<gene>
    <name evidence="10" type="ORF">DWY69_00915</name>
    <name evidence="9" type="ORF">DXC51_07465</name>
</gene>
<feature type="transmembrane region" description="Helical" evidence="7">
    <location>
        <begin position="110"/>
        <end position="133"/>
    </location>
</feature>
<name>A0A3E3J5H4_9FIRM</name>
<feature type="transmembrane region" description="Helical" evidence="7">
    <location>
        <begin position="161"/>
        <end position="184"/>
    </location>
</feature>
<evidence type="ECO:0000256" key="3">
    <source>
        <dbReference type="ARBA" id="ARBA00022475"/>
    </source>
</evidence>
<dbReference type="GO" id="GO:0055085">
    <property type="term" value="P:transmembrane transport"/>
    <property type="evidence" value="ECO:0007669"/>
    <property type="project" value="InterPro"/>
</dbReference>
<comment type="similarity">
    <text evidence="7">Belongs to the binding-protein-dependent transport system permease family.</text>
</comment>
<proteinExistence type="inferred from homology"/>
<dbReference type="InterPro" id="IPR050809">
    <property type="entry name" value="UgpAE/MalFG_permease"/>
</dbReference>
<feature type="transmembrane region" description="Helical" evidence="7">
    <location>
        <begin position="12"/>
        <end position="31"/>
    </location>
</feature>
<protein>
    <submittedName>
        <fullName evidence="10">Sugar ABC transporter permease</fullName>
    </submittedName>
</protein>
<feature type="domain" description="ABC transmembrane type-1" evidence="8">
    <location>
        <begin position="73"/>
        <end position="291"/>
    </location>
</feature>
<keyword evidence="2 7" id="KW-0813">Transport</keyword>
<dbReference type="PANTHER" id="PTHR43227:SF11">
    <property type="entry name" value="BLL4140 PROTEIN"/>
    <property type="match status" value="1"/>
</dbReference>
<evidence type="ECO:0000313" key="11">
    <source>
        <dbReference type="Proteomes" id="UP000260812"/>
    </source>
</evidence>
<keyword evidence="4 7" id="KW-0812">Transmembrane</keyword>
<evidence type="ECO:0000256" key="4">
    <source>
        <dbReference type="ARBA" id="ARBA00022692"/>
    </source>
</evidence>
<dbReference type="Pfam" id="PF00528">
    <property type="entry name" value="BPD_transp_1"/>
    <property type="match status" value="1"/>
</dbReference>
<evidence type="ECO:0000313" key="9">
    <source>
        <dbReference type="EMBL" id="RGE62434.1"/>
    </source>
</evidence>
<dbReference type="EMBL" id="QVLU01000001">
    <property type="protein sequence ID" value="RGE74562.1"/>
    <property type="molecule type" value="Genomic_DNA"/>
</dbReference>
<dbReference type="Proteomes" id="UP000261166">
    <property type="component" value="Unassembled WGS sequence"/>
</dbReference>
<dbReference type="GO" id="GO:0005886">
    <property type="term" value="C:plasma membrane"/>
    <property type="evidence" value="ECO:0007669"/>
    <property type="project" value="UniProtKB-SubCell"/>
</dbReference>
<dbReference type="InterPro" id="IPR035906">
    <property type="entry name" value="MetI-like_sf"/>
</dbReference>
<organism evidence="10 12">
    <name type="scientific">Eisenbergiella massiliensis</name>
    <dbReference type="NCBI Taxonomy" id="1720294"/>
    <lineage>
        <taxon>Bacteria</taxon>
        <taxon>Bacillati</taxon>
        <taxon>Bacillota</taxon>
        <taxon>Clostridia</taxon>
        <taxon>Lachnospirales</taxon>
        <taxon>Lachnospiraceae</taxon>
        <taxon>Eisenbergiella</taxon>
    </lineage>
</organism>
<evidence type="ECO:0000256" key="2">
    <source>
        <dbReference type="ARBA" id="ARBA00022448"/>
    </source>
</evidence>
<evidence type="ECO:0000259" key="8">
    <source>
        <dbReference type="PROSITE" id="PS50928"/>
    </source>
</evidence>
<dbReference type="Gene3D" id="1.10.3720.10">
    <property type="entry name" value="MetI-like"/>
    <property type="match status" value="1"/>
</dbReference>
<dbReference type="PROSITE" id="PS50928">
    <property type="entry name" value="ABC_TM1"/>
    <property type="match status" value="1"/>
</dbReference>
<comment type="caution">
    <text evidence="10">The sequence shown here is derived from an EMBL/GenBank/DDBJ whole genome shotgun (WGS) entry which is preliminary data.</text>
</comment>
<evidence type="ECO:0000256" key="7">
    <source>
        <dbReference type="RuleBase" id="RU363032"/>
    </source>
</evidence>
<evidence type="ECO:0000256" key="6">
    <source>
        <dbReference type="ARBA" id="ARBA00023136"/>
    </source>
</evidence>
<dbReference type="OrthoDB" id="9785836at2"/>
<dbReference type="CDD" id="cd06261">
    <property type="entry name" value="TM_PBP2"/>
    <property type="match status" value="1"/>
</dbReference>
<accession>A0A3E3J5H4</accession>
<keyword evidence="11" id="KW-1185">Reference proteome</keyword>
<feature type="transmembrane region" description="Helical" evidence="7">
    <location>
        <begin position="77"/>
        <end position="98"/>
    </location>
</feature>
<evidence type="ECO:0000313" key="12">
    <source>
        <dbReference type="Proteomes" id="UP000261166"/>
    </source>
</evidence>
<dbReference type="RefSeq" id="WP_035321183.1">
    <property type="nucleotide sequence ID" value="NZ_CANNOQ010000220.1"/>
</dbReference>
<reference evidence="10 12" key="1">
    <citation type="submission" date="2018-08" db="EMBL/GenBank/DDBJ databases">
        <title>A genome reference for cultivated species of the human gut microbiota.</title>
        <authorList>
            <person name="Zou Y."/>
            <person name="Xue W."/>
            <person name="Luo G."/>
        </authorList>
    </citation>
    <scope>NUCLEOTIDE SEQUENCE [LARGE SCALE GENOMIC DNA]</scope>
    <source>
        <strain evidence="10 12">AF26-4BH</strain>
        <strain evidence="9">TF05-5AC</strain>
    </source>
</reference>
<keyword evidence="6 7" id="KW-0472">Membrane</keyword>
<feature type="transmembrane region" description="Helical" evidence="7">
    <location>
        <begin position="277"/>
        <end position="295"/>
    </location>
</feature>
<evidence type="ECO:0000256" key="5">
    <source>
        <dbReference type="ARBA" id="ARBA00022989"/>
    </source>
</evidence>
<comment type="subcellular location">
    <subcellularLocation>
        <location evidence="1 7">Cell membrane</location>
        <topology evidence="1 7">Multi-pass membrane protein</topology>
    </subcellularLocation>
</comment>
<feature type="transmembrane region" description="Helical" evidence="7">
    <location>
        <begin position="205"/>
        <end position="226"/>
    </location>
</feature>
<dbReference type="InterPro" id="IPR000515">
    <property type="entry name" value="MetI-like"/>
</dbReference>
<dbReference type="PANTHER" id="PTHR43227">
    <property type="entry name" value="BLL4140 PROTEIN"/>
    <property type="match status" value="1"/>
</dbReference>
<keyword evidence="5 7" id="KW-1133">Transmembrane helix</keyword>
<sequence>MQKALRSLKRYWPLYLMLLPGTVYLLINNYIPMTGIAVAFKQYNVRDGLYHSPNIGLKNFEFLFKTSDAWLITRNTVLYNLVFIILGAVLAISVAIILNEIRSKRAKQTYQTIILIPYLISMVVVSCLVFAFLSNGSGFLNHTLLPALGLEPVSWYSEPKYWPFILVLVNTWKMVGYNCILYYATICGIDHSLYEAAVMDGANRWHQITYITLPCLKSTIIILTLMNLGNIFRSDFGLFYQIPMNSGALLEVTNTIDTYVYRGLMQTNNIGMSSAAGVYQSIVGFVLVFTANMIVRKIDSDSSLF</sequence>
<dbReference type="Proteomes" id="UP000260812">
    <property type="component" value="Unassembled WGS sequence"/>
</dbReference>
<dbReference type="GeneID" id="97986721"/>
<dbReference type="EMBL" id="QVLV01000004">
    <property type="protein sequence ID" value="RGE62434.1"/>
    <property type="molecule type" value="Genomic_DNA"/>
</dbReference>
<evidence type="ECO:0000256" key="1">
    <source>
        <dbReference type="ARBA" id="ARBA00004651"/>
    </source>
</evidence>
<keyword evidence="3" id="KW-1003">Cell membrane</keyword>
<dbReference type="AlphaFoldDB" id="A0A3E3J5H4"/>
<dbReference type="SUPFAM" id="SSF161098">
    <property type="entry name" value="MetI-like"/>
    <property type="match status" value="1"/>
</dbReference>
<evidence type="ECO:0000313" key="10">
    <source>
        <dbReference type="EMBL" id="RGE74562.1"/>
    </source>
</evidence>